<dbReference type="OrthoDB" id="6501410at2759"/>
<protein>
    <recommendedName>
        <fullName evidence="1">Peptidase M13 C-terminal domain-containing protein</fullName>
    </recommendedName>
</protein>
<dbReference type="EMBL" id="JABSTR010000005">
    <property type="protein sequence ID" value="KAH9370345.1"/>
    <property type="molecule type" value="Genomic_DNA"/>
</dbReference>
<dbReference type="GO" id="GO:0005886">
    <property type="term" value="C:plasma membrane"/>
    <property type="evidence" value="ECO:0007669"/>
    <property type="project" value="TreeGrafter"/>
</dbReference>
<evidence type="ECO:0000313" key="2">
    <source>
        <dbReference type="EMBL" id="KAH9370345.1"/>
    </source>
</evidence>
<dbReference type="Gene3D" id="3.40.390.10">
    <property type="entry name" value="Collagenase (Catalytic Domain)"/>
    <property type="match status" value="1"/>
</dbReference>
<dbReference type="VEuPathDB" id="VectorBase:HLOH_059696"/>
<evidence type="ECO:0000313" key="3">
    <source>
        <dbReference type="Proteomes" id="UP000821853"/>
    </source>
</evidence>
<gene>
    <name evidence="2" type="ORF">HPB48_006737</name>
</gene>
<dbReference type="PROSITE" id="PS51885">
    <property type="entry name" value="NEPRILYSIN"/>
    <property type="match status" value="1"/>
</dbReference>
<dbReference type="PRINTS" id="PR00786">
    <property type="entry name" value="NEPRILYSIN"/>
</dbReference>
<dbReference type="PANTHER" id="PTHR11733">
    <property type="entry name" value="ZINC METALLOPROTEASE FAMILY M13 NEPRILYSIN-RELATED"/>
    <property type="match status" value="1"/>
</dbReference>
<dbReference type="InterPro" id="IPR018497">
    <property type="entry name" value="Peptidase_M13_C"/>
</dbReference>
<reference evidence="2 3" key="1">
    <citation type="journal article" date="2020" name="Cell">
        <title>Large-Scale Comparative Analyses of Tick Genomes Elucidate Their Genetic Diversity and Vector Capacities.</title>
        <authorList>
            <consortium name="Tick Genome and Microbiome Consortium (TIGMIC)"/>
            <person name="Jia N."/>
            <person name="Wang J."/>
            <person name="Shi W."/>
            <person name="Du L."/>
            <person name="Sun Y."/>
            <person name="Zhan W."/>
            <person name="Jiang J.F."/>
            <person name="Wang Q."/>
            <person name="Zhang B."/>
            <person name="Ji P."/>
            <person name="Bell-Sakyi L."/>
            <person name="Cui X.M."/>
            <person name="Yuan T.T."/>
            <person name="Jiang B.G."/>
            <person name="Yang W.F."/>
            <person name="Lam T.T."/>
            <person name="Chang Q.C."/>
            <person name="Ding S.J."/>
            <person name="Wang X.J."/>
            <person name="Zhu J.G."/>
            <person name="Ruan X.D."/>
            <person name="Zhao L."/>
            <person name="Wei J.T."/>
            <person name="Ye R.Z."/>
            <person name="Que T.C."/>
            <person name="Du C.H."/>
            <person name="Zhou Y.H."/>
            <person name="Cheng J.X."/>
            <person name="Dai P.F."/>
            <person name="Guo W.B."/>
            <person name="Han X.H."/>
            <person name="Huang E.J."/>
            <person name="Li L.F."/>
            <person name="Wei W."/>
            <person name="Gao Y.C."/>
            <person name="Liu J.Z."/>
            <person name="Shao H.Z."/>
            <person name="Wang X."/>
            <person name="Wang C.C."/>
            <person name="Yang T.C."/>
            <person name="Huo Q.B."/>
            <person name="Li W."/>
            <person name="Chen H.Y."/>
            <person name="Chen S.E."/>
            <person name="Zhou L.G."/>
            <person name="Ni X.B."/>
            <person name="Tian J.H."/>
            <person name="Sheng Y."/>
            <person name="Liu T."/>
            <person name="Pan Y.S."/>
            <person name="Xia L.Y."/>
            <person name="Li J."/>
            <person name="Zhao F."/>
            <person name="Cao W.C."/>
        </authorList>
    </citation>
    <scope>NUCLEOTIDE SEQUENCE [LARGE SCALE GENOMIC DNA]</scope>
    <source>
        <strain evidence="2">HaeL-2018</strain>
    </source>
</reference>
<dbReference type="GO" id="GO:0016485">
    <property type="term" value="P:protein processing"/>
    <property type="evidence" value="ECO:0007669"/>
    <property type="project" value="TreeGrafter"/>
</dbReference>
<dbReference type="Proteomes" id="UP000821853">
    <property type="component" value="Chromosome 3"/>
</dbReference>
<sequence>MVSHCVRGAVDDLPYVTGRMFERWYLSGPENDYQVRAARSMVDRVIDATRRGFLELRWIDEPTRRHVVERIDDLELIVGLPHNLSTDAQLDDHHSYLSQVDTDEDTYPDMMWALRRAMVEARLRLLNASLSPPSAAVTLNMPMLLVNAFYVPSEHVIAIPLAIMLPPFQQRGLPAALNYGSLGHVIGHEITHSCDEHVSPLNESGTHIDPWSEQSRANFRERLRCLRRLYNQHGAGASVAFGDTAMTENFADCGGMDKSLRALRALGPLSSQRLADREFSAEQLFFVASCYKWCSPVQSGAAGGSAEVSQAVRAG</sequence>
<dbReference type="OMA" id="HEITHSC"/>
<evidence type="ECO:0000259" key="1">
    <source>
        <dbReference type="Pfam" id="PF01431"/>
    </source>
</evidence>
<keyword evidence="3" id="KW-1185">Reference proteome</keyword>
<name>A0A9J6G6L5_HAELO</name>
<dbReference type="InterPro" id="IPR042089">
    <property type="entry name" value="Peptidase_M13_dom_2"/>
</dbReference>
<dbReference type="PANTHER" id="PTHR11733:SF241">
    <property type="entry name" value="GH26575P-RELATED"/>
    <property type="match status" value="1"/>
</dbReference>
<dbReference type="AlphaFoldDB" id="A0A9J6G6L5"/>
<accession>A0A9J6G6L5</accession>
<dbReference type="InterPro" id="IPR024079">
    <property type="entry name" value="MetalloPept_cat_dom_sf"/>
</dbReference>
<dbReference type="InterPro" id="IPR000718">
    <property type="entry name" value="Peptidase_M13"/>
</dbReference>
<feature type="domain" description="Peptidase M13 C-terminal" evidence="1">
    <location>
        <begin position="147"/>
        <end position="295"/>
    </location>
</feature>
<dbReference type="Pfam" id="PF01431">
    <property type="entry name" value="Peptidase_M13"/>
    <property type="match status" value="1"/>
</dbReference>
<dbReference type="Gene3D" id="1.10.1380.10">
    <property type="entry name" value="Neutral endopeptidase , domain2"/>
    <property type="match status" value="1"/>
</dbReference>
<dbReference type="GO" id="GO:0004222">
    <property type="term" value="F:metalloendopeptidase activity"/>
    <property type="evidence" value="ECO:0007669"/>
    <property type="project" value="InterPro"/>
</dbReference>
<proteinExistence type="predicted"/>
<dbReference type="SUPFAM" id="SSF55486">
    <property type="entry name" value="Metalloproteases ('zincins'), catalytic domain"/>
    <property type="match status" value="1"/>
</dbReference>
<organism evidence="2 3">
    <name type="scientific">Haemaphysalis longicornis</name>
    <name type="common">Bush tick</name>
    <dbReference type="NCBI Taxonomy" id="44386"/>
    <lineage>
        <taxon>Eukaryota</taxon>
        <taxon>Metazoa</taxon>
        <taxon>Ecdysozoa</taxon>
        <taxon>Arthropoda</taxon>
        <taxon>Chelicerata</taxon>
        <taxon>Arachnida</taxon>
        <taxon>Acari</taxon>
        <taxon>Parasitiformes</taxon>
        <taxon>Ixodida</taxon>
        <taxon>Ixodoidea</taxon>
        <taxon>Ixodidae</taxon>
        <taxon>Haemaphysalinae</taxon>
        <taxon>Haemaphysalis</taxon>
    </lineage>
</organism>
<comment type="caution">
    <text evidence="2">The sequence shown here is derived from an EMBL/GenBank/DDBJ whole genome shotgun (WGS) entry which is preliminary data.</text>
</comment>